<proteinExistence type="predicted"/>
<dbReference type="Proteomes" id="UP000478090">
    <property type="component" value="Unassembled WGS sequence"/>
</dbReference>
<dbReference type="EMBL" id="WWCM01000025">
    <property type="protein sequence ID" value="MYM41927.1"/>
    <property type="molecule type" value="Genomic_DNA"/>
</dbReference>
<gene>
    <name evidence="1" type="ORF">GTP27_21720</name>
</gene>
<organism evidence="1 2">
    <name type="scientific">Duganella qianjiadongensis</name>
    <dbReference type="NCBI Taxonomy" id="2692176"/>
    <lineage>
        <taxon>Bacteria</taxon>
        <taxon>Pseudomonadati</taxon>
        <taxon>Pseudomonadota</taxon>
        <taxon>Betaproteobacteria</taxon>
        <taxon>Burkholderiales</taxon>
        <taxon>Oxalobacteraceae</taxon>
        <taxon>Telluria group</taxon>
        <taxon>Duganella</taxon>
    </lineage>
</organism>
<keyword evidence="2" id="KW-1185">Reference proteome</keyword>
<reference evidence="1 2" key="1">
    <citation type="submission" date="2019-12" db="EMBL/GenBank/DDBJ databases">
        <title>Novel species isolated from a subtropical stream in China.</title>
        <authorList>
            <person name="Lu H."/>
        </authorList>
    </citation>
    <scope>NUCLEOTIDE SEQUENCE [LARGE SCALE GENOMIC DNA]</scope>
    <source>
        <strain evidence="1 2">CY13W</strain>
    </source>
</reference>
<dbReference type="RefSeq" id="WP_161041185.1">
    <property type="nucleotide sequence ID" value="NZ_WWCM01000025.1"/>
</dbReference>
<sequence>MPYLRIEQAFLGGALQCLHPLVSEYLRRCPICVRLGYHFIVHQLRVLSTCPLHHVPLREHCSRCATHLPYDLGASKVQGPIICPECAAPLLPVTRGGFPTTVAITGREFGLLERWMAFLRRRAALPAWRNGSVVIDTSRQALTASGHERLSAILPAGSVCRTLTCQRACWCDDWEHRALGQRYWQHANALWRQCDPPSRRWCRCLLTGDATKTAPNAHVLAFLYWRMTWQGCSNPYLLRRGHGLPLYGIAEWQAGQPAPDSDDLDAELLAFSDAMEASWREWLDCIDLLGVTTLERRTWRLRAVPSAYL</sequence>
<evidence type="ECO:0008006" key="3">
    <source>
        <dbReference type="Google" id="ProtNLM"/>
    </source>
</evidence>
<comment type="caution">
    <text evidence="1">The sequence shown here is derived from an EMBL/GenBank/DDBJ whole genome shotgun (WGS) entry which is preliminary data.</text>
</comment>
<evidence type="ECO:0000313" key="2">
    <source>
        <dbReference type="Proteomes" id="UP000478090"/>
    </source>
</evidence>
<protein>
    <recommendedName>
        <fullName evidence="3">TniQ family protein</fullName>
    </recommendedName>
</protein>
<evidence type="ECO:0000313" key="1">
    <source>
        <dbReference type="EMBL" id="MYM41927.1"/>
    </source>
</evidence>
<name>A0ABW9VSQ7_9BURK</name>
<accession>A0ABW9VSQ7</accession>